<dbReference type="GO" id="GO:0006744">
    <property type="term" value="P:ubiquinone biosynthetic process"/>
    <property type="evidence" value="ECO:0007669"/>
    <property type="project" value="UniProtKB-UniPathway"/>
</dbReference>
<evidence type="ECO:0000256" key="4">
    <source>
        <dbReference type="ARBA" id="ARBA00022630"/>
    </source>
</evidence>
<dbReference type="GO" id="GO:0004497">
    <property type="term" value="F:monooxygenase activity"/>
    <property type="evidence" value="ECO:0007669"/>
    <property type="project" value="UniProtKB-KW"/>
</dbReference>
<keyword evidence="4" id="KW-0285">Flavoprotein</keyword>
<name>A0A066ZTS6_HYDMR</name>
<keyword evidence="6" id="KW-0560">Oxidoreductase</keyword>
<dbReference type="UniPathway" id="UPA00232"/>
<keyword evidence="8" id="KW-0472">Membrane</keyword>
<protein>
    <submittedName>
        <fullName evidence="10">Ubiquinone biosynthesis protein</fullName>
    </submittedName>
</protein>
<accession>A0A066ZTS6</accession>
<evidence type="ECO:0000259" key="9">
    <source>
        <dbReference type="Pfam" id="PF01494"/>
    </source>
</evidence>
<evidence type="ECO:0000256" key="5">
    <source>
        <dbReference type="ARBA" id="ARBA00022827"/>
    </source>
</evidence>
<dbReference type="PANTHER" id="PTHR43876">
    <property type="entry name" value="UBIQUINONE BIOSYNTHESIS MONOOXYGENASE COQ6, MITOCHONDRIAL"/>
    <property type="match status" value="1"/>
</dbReference>
<dbReference type="AlphaFoldDB" id="A0A066ZTS6"/>
<evidence type="ECO:0000256" key="3">
    <source>
        <dbReference type="ARBA" id="ARBA00005349"/>
    </source>
</evidence>
<evidence type="ECO:0000256" key="6">
    <source>
        <dbReference type="ARBA" id="ARBA00023002"/>
    </source>
</evidence>
<organism evidence="10 11">
    <name type="scientific">Hydrogenovibrio marinus</name>
    <dbReference type="NCBI Taxonomy" id="28885"/>
    <lineage>
        <taxon>Bacteria</taxon>
        <taxon>Pseudomonadati</taxon>
        <taxon>Pseudomonadota</taxon>
        <taxon>Gammaproteobacteria</taxon>
        <taxon>Thiotrichales</taxon>
        <taxon>Piscirickettsiaceae</taxon>
        <taxon>Hydrogenovibrio</taxon>
    </lineage>
</organism>
<dbReference type="NCBIfam" id="TIGR01988">
    <property type="entry name" value="Ubi-OHases"/>
    <property type="match status" value="1"/>
</dbReference>
<keyword evidence="7" id="KW-0503">Monooxygenase</keyword>
<evidence type="ECO:0000313" key="11">
    <source>
        <dbReference type="Proteomes" id="UP000027341"/>
    </source>
</evidence>
<comment type="cofactor">
    <cofactor evidence="1">
        <name>FAD</name>
        <dbReference type="ChEBI" id="CHEBI:57692"/>
    </cofactor>
</comment>
<feature type="transmembrane region" description="Helical" evidence="8">
    <location>
        <begin position="12"/>
        <end position="32"/>
    </location>
</feature>
<evidence type="ECO:0000256" key="2">
    <source>
        <dbReference type="ARBA" id="ARBA00004749"/>
    </source>
</evidence>
<dbReference type="Proteomes" id="UP000027341">
    <property type="component" value="Unassembled WGS sequence"/>
</dbReference>
<keyword evidence="8" id="KW-0812">Transmembrane</keyword>
<proteinExistence type="inferred from homology"/>
<dbReference type="InterPro" id="IPR002938">
    <property type="entry name" value="FAD-bd"/>
</dbReference>
<evidence type="ECO:0000313" key="10">
    <source>
        <dbReference type="EMBL" id="KDN96917.1"/>
    </source>
</evidence>
<dbReference type="InterPro" id="IPR051205">
    <property type="entry name" value="UbiH/COQ6_monooxygenase"/>
</dbReference>
<gene>
    <name evidence="10" type="ORF">EI16_11840</name>
</gene>
<dbReference type="InterPro" id="IPR010971">
    <property type="entry name" value="UbiH/COQ6"/>
</dbReference>
<keyword evidence="5" id="KW-0274">FAD</keyword>
<comment type="similarity">
    <text evidence="3">Belongs to the UbiH/COQ6 family.</text>
</comment>
<sequence>MTKQTKEQLETLYDVAIVGGGMVGATVALGLAEQGFNVVVLEKSRPELAWDETNPFETRVSALTRASENILKSLGAWQGVLDKRYHAFTDMHVWEDISNAQVHFSAKDIDESNLGFVVENKVIQLALWEKLVEKDNVSLLTEKALVAIETKVGPGNVALNELSFEEGVKLRAKLVVGADGAFSKVRQLVGIGLETHDYEQCAVVGCVETELSHQNTCWQRYRSEGPFAYLCMDGHVSSIAWYMPVEKMGWTLSLDDKAFAEAVEEASGGCLGRVTHVSARDAFPLTRRHALEYVKQGVVLVGDAAHTIHPQAGQGVNLGLLDAAALIETLSDAKQENAITWNRLSVLRRYERWRKGDNHIVQRSMEGFDWLFEQDSGVKNAVRKTLLPFADRMQMAKNWLMRQALKGRQALPELARD</sequence>
<dbReference type="PRINTS" id="PR00420">
    <property type="entry name" value="RNGMNOXGNASE"/>
</dbReference>
<evidence type="ECO:0000256" key="1">
    <source>
        <dbReference type="ARBA" id="ARBA00001974"/>
    </source>
</evidence>
<keyword evidence="11" id="KW-1185">Reference proteome</keyword>
<comment type="caution">
    <text evidence="10">The sequence shown here is derived from an EMBL/GenBank/DDBJ whole genome shotgun (WGS) entry which is preliminary data.</text>
</comment>
<feature type="domain" description="FAD-binding" evidence="9">
    <location>
        <begin position="13"/>
        <end position="338"/>
    </location>
</feature>
<keyword evidence="10" id="KW-0830">Ubiquinone</keyword>
<dbReference type="STRING" id="28885.EI16_11840"/>
<dbReference type="PANTHER" id="PTHR43876:SF7">
    <property type="entry name" value="UBIQUINONE BIOSYNTHESIS MONOOXYGENASE COQ6, MITOCHONDRIAL"/>
    <property type="match status" value="1"/>
</dbReference>
<dbReference type="Pfam" id="PF01494">
    <property type="entry name" value="FAD_binding_3"/>
    <property type="match status" value="1"/>
</dbReference>
<evidence type="ECO:0000256" key="7">
    <source>
        <dbReference type="ARBA" id="ARBA00023033"/>
    </source>
</evidence>
<dbReference type="InterPro" id="IPR036188">
    <property type="entry name" value="FAD/NAD-bd_sf"/>
</dbReference>
<dbReference type="RefSeq" id="WP_029908125.1">
    <property type="nucleotide sequence ID" value="NZ_AP020335.1"/>
</dbReference>
<dbReference type="GO" id="GO:0016705">
    <property type="term" value="F:oxidoreductase activity, acting on paired donors, with incorporation or reduction of molecular oxygen"/>
    <property type="evidence" value="ECO:0007669"/>
    <property type="project" value="InterPro"/>
</dbReference>
<evidence type="ECO:0000256" key="8">
    <source>
        <dbReference type="SAM" id="Phobius"/>
    </source>
</evidence>
<dbReference type="EMBL" id="JMIU01000001">
    <property type="protein sequence ID" value="KDN96917.1"/>
    <property type="molecule type" value="Genomic_DNA"/>
</dbReference>
<dbReference type="SUPFAM" id="SSF51905">
    <property type="entry name" value="FAD/NAD(P)-binding domain"/>
    <property type="match status" value="1"/>
</dbReference>
<dbReference type="Gene3D" id="3.50.50.60">
    <property type="entry name" value="FAD/NAD(P)-binding domain"/>
    <property type="match status" value="2"/>
</dbReference>
<dbReference type="GO" id="GO:0071949">
    <property type="term" value="F:FAD binding"/>
    <property type="evidence" value="ECO:0007669"/>
    <property type="project" value="InterPro"/>
</dbReference>
<comment type="pathway">
    <text evidence="2">Cofactor biosynthesis; ubiquinone biosynthesis.</text>
</comment>
<reference evidence="10 11" key="1">
    <citation type="submission" date="2014-04" db="EMBL/GenBank/DDBJ databases">
        <title>Draft genome sequence of Hydrogenovibrio marinus MH-110, a model organism for aerobic H2 metabolism.</title>
        <authorList>
            <person name="Cha H.J."/>
            <person name="Jo B.H."/>
            <person name="Hwang B.H."/>
        </authorList>
    </citation>
    <scope>NUCLEOTIDE SEQUENCE [LARGE SCALE GENOMIC DNA]</scope>
    <source>
        <strain evidence="10 11">MH-110</strain>
    </source>
</reference>
<keyword evidence="8" id="KW-1133">Transmembrane helix</keyword>